<protein>
    <submittedName>
        <fullName evidence="1">Uncharacterized protein</fullName>
    </submittedName>
</protein>
<comment type="caution">
    <text evidence="1">The sequence shown here is derived from an EMBL/GenBank/DDBJ whole genome shotgun (WGS) entry which is preliminary data.</text>
</comment>
<organism evidence="1 2">
    <name type="scientific">Tissierella simiarum</name>
    <dbReference type="NCBI Taxonomy" id="2841534"/>
    <lineage>
        <taxon>Bacteria</taxon>
        <taxon>Bacillati</taxon>
        <taxon>Bacillota</taxon>
        <taxon>Tissierellia</taxon>
        <taxon>Tissierellales</taxon>
        <taxon>Tissierellaceae</taxon>
        <taxon>Tissierella</taxon>
    </lineage>
</organism>
<evidence type="ECO:0000313" key="1">
    <source>
        <dbReference type="EMBL" id="MBU5436534.1"/>
    </source>
</evidence>
<reference evidence="1 2" key="1">
    <citation type="submission" date="2021-06" db="EMBL/GenBank/DDBJ databases">
        <authorList>
            <person name="Sun Q."/>
            <person name="Li D."/>
        </authorList>
    </citation>
    <scope>NUCLEOTIDE SEQUENCE [LARGE SCALE GENOMIC DNA]</scope>
    <source>
        <strain evidence="1 2">MSJ-40</strain>
    </source>
</reference>
<keyword evidence="2" id="KW-1185">Reference proteome</keyword>
<dbReference type="EMBL" id="JAHLPM010000001">
    <property type="protein sequence ID" value="MBU5436534.1"/>
    <property type="molecule type" value="Genomic_DNA"/>
</dbReference>
<dbReference type="NCBIfam" id="NF040730">
    <property type="entry name" value="CxCC_doxin"/>
    <property type="match status" value="1"/>
</dbReference>
<name>A0ABS6E159_9FIRM</name>
<gene>
    <name evidence="1" type="ORF">KQI42_00860</name>
</gene>
<evidence type="ECO:0000313" key="2">
    <source>
        <dbReference type="Proteomes" id="UP000749471"/>
    </source>
</evidence>
<dbReference type="Proteomes" id="UP000749471">
    <property type="component" value="Unassembled WGS sequence"/>
</dbReference>
<accession>A0ABS6E159</accession>
<sequence length="53" mass="6235">MKIYYAGKNMDYVKKYGVIFRGTLIINEKKKIQRISKDIIEKEIALAVKELDD</sequence>
<proteinExistence type="predicted"/>